<dbReference type="InterPro" id="IPR011066">
    <property type="entry name" value="MscS_channel_C_sf"/>
</dbReference>
<proteinExistence type="inferred from homology"/>
<evidence type="ECO:0000256" key="6">
    <source>
        <dbReference type="ARBA" id="ARBA00023136"/>
    </source>
</evidence>
<comment type="similarity">
    <text evidence="2">Belongs to the MscS (TC 1.A.23) family.</text>
</comment>
<evidence type="ECO:0000256" key="4">
    <source>
        <dbReference type="ARBA" id="ARBA00022692"/>
    </source>
</evidence>
<name>A0A1H3L3V4_9BACT</name>
<keyword evidence="6 7" id="KW-0472">Membrane</keyword>
<evidence type="ECO:0000256" key="3">
    <source>
        <dbReference type="ARBA" id="ARBA00022475"/>
    </source>
</evidence>
<evidence type="ECO:0000259" key="9">
    <source>
        <dbReference type="Pfam" id="PF21088"/>
    </source>
</evidence>
<dbReference type="InterPro" id="IPR011014">
    <property type="entry name" value="MscS_channel_TM-2"/>
</dbReference>
<dbReference type="SUPFAM" id="SSF82861">
    <property type="entry name" value="Mechanosensitive channel protein MscS (YggB), transmembrane region"/>
    <property type="match status" value="1"/>
</dbReference>
<gene>
    <name evidence="10" type="ORF">SAMN04488069_11073</name>
</gene>
<organism evidence="10 11">
    <name type="scientific">Hymenobacter psychrophilus</name>
    <dbReference type="NCBI Taxonomy" id="651662"/>
    <lineage>
        <taxon>Bacteria</taxon>
        <taxon>Pseudomonadati</taxon>
        <taxon>Bacteroidota</taxon>
        <taxon>Cytophagia</taxon>
        <taxon>Cytophagales</taxon>
        <taxon>Hymenobacteraceae</taxon>
        <taxon>Hymenobacter</taxon>
    </lineage>
</organism>
<dbReference type="SUPFAM" id="SSF50182">
    <property type="entry name" value="Sm-like ribonucleoproteins"/>
    <property type="match status" value="1"/>
</dbReference>
<evidence type="ECO:0000256" key="5">
    <source>
        <dbReference type="ARBA" id="ARBA00022989"/>
    </source>
</evidence>
<evidence type="ECO:0000256" key="1">
    <source>
        <dbReference type="ARBA" id="ARBA00004651"/>
    </source>
</evidence>
<dbReference type="InterPro" id="IPR010920">
    <property type="entry name" value="LSM_dom_sf"/>
</dbReference>
<dbReference type="RefSeq" id="WP_092741625.1">
    <property type="nucleotide sequence ID" value="NZ_FNOV01000010.1"/>
</dbReference>
<dbReference type="InterPro" id="IPR023408">
    <property type="entry name" value="MscS_beta-dom_sf"/>
</dbReference>
<evidence type="ECO:0000313" key="10">
    <source>
        <dbReference type="EMBL" id="SDY58638.1"/>
    </source>
</evidence>
<protein>
    <submittedName>
        <fullName evidence="10">Small conductance mechanosensitive channel</fullName>
    </submittedName>
</protein>
<reference evidence="11" key="1">
    <citation type="submission" date="2016-10" db="EMBL/GenBank/DDBJ databases">
        <authorList>
            <person name="Varghese N."/>
            <person name="Submissions S."/>
        </authorList>
    </citation>
    <scope>NUCLEOTIDE SEQUENCE [LARGE SCALE GENOMIC DNA]</scope>
    <source>
        <strain evidence="11">CGMCC 1.8975</strain>
    </source>
</reference>
<sequence>MERLSSYSEQLQAMVLLYLPRVAMALAVLVMGWWIIRQVSRLASRAMASLDVSLRGFLTSMVSVVLKVLLVISVAGMVGLQTTSFVAVLGAAGLAVGLALQGTLANFAGGVLILMFKPFEPGDLVVTQGQTGVVKAIHIFNTILTTPQGDTIILPNGALSNSILVNKTAEKQVLVEVLLDVEGQTNLTVLRALALPLLAGHPQVLPNPAPILGIVALVPGGMSIAFRAYTLPQDNATVYGTLIEQLQGLLLQHHIGAPVKKPKKEKKAA</sequence>
<keyword evidence="11" id="KW-1185">Reference proteome</keyword>
<dbReference type="Pfam" id="PF21088">
    <property type="entry name" value="MS_channel_1st"/>
    <property type="match status" value="1"/>
</dbReference>
<dbReference type="InterPro" id="IPR049142">
    <property type="entry name" value="MS_channel_1st"/>
</dbReference>
<dbReference type="Pfam" id="PF05552">
    <property type="entry name" value="MS_channel_1st_1"/>
    <property type="match status" value="1"/>
</dbReference>
<dbReference type="GO" id="GO:0008381">
    <property type="term" value="F:mechanosensitive monoatomic ion channel activity"/>
    <property type="evidence" value="ECO:0007669"/>
    <property type="project" value="InterPro"/>
</dbReference>
<dbReference type="STRING" id="651662.SAMN04488069_11073"/>
<feature type="transmembrane region" description="Helical" evidence="7">
    <location>
        <begin position="85"/>
        <end position="114"/>
    </location>
</feature>
<evidence type="ECO:0000256" key="2">
    <source>
        <dbReference type="ARBA" id="ARBA00008017"/>
    </source>
</evidence>
<comment type="subcellular location">
    <subcellularLocation>
        <location evidence="1">Cell membrane</location>
        <topology evidence="1">Multi-pass membrane protein</topology>
    </subcellularLocation>
</comment>
<keyword evidence="3" id="KW-1003">Cell membrane</keyword>
<keyword evidence="5 7" id="KW-1133">Transmembrane helix</keyword>
<dbReference type="EMBL" id="FNOV01000010">
    <property type="protein sequence ID" value="SDY58638.1"/>
    <property type="molecule type" value="Genomic_DNA"/>
</dbReference>
<dbReference type="PANTHER" id="PTHR30221:SF1">
    <property type="entry name" value="SMALL-CONDUCTANCE MECHANOSENSITIVE CHANNEL"/>
    <property type="match status" value="1"/>
</dbReference>
<dbReference type="AlphaFoldDB" id="A0A1H3L3V4"/>
<dbReference type="Gene3D" id="1.10.287.1260">
    <property type="match status" value="1"/>
</dbReference>
<evidence type="ECO:0000259" key="8">
    <source>
        <dbReference type="Pfam" id="PF00924"/>
    </source>
</evidence>
<feature type="transmembrane region" description="Helical" evidence="7">
    <location>
        <begin position="57"/>
        <end position="79"/>
    </location>
</feature>
<dbReference type="GO" id="GO:0005886">
    <property type="term" value="C:plasma membrane"/>
    <property type="evidence" value="ECO:0007669"/>
    <property type="project" value="UniProtKB-SubCell"/>
</dbReference>
<keyword evidence="4 7" id="KW-0812">Transmembrane</keyword>
<dbReference type="OrthoDB" id="9809206at2"/>
<dbReference type="PANTHER" id="PTHR30221">
    <property type="entry name" value="SMALL-CONDUCTANCE MECHANOSENSITIVE CHANNEL"/>
    <property type="match status" value="1"/>
</dbReference>
<dbReference type="Pfam" id="PF00924">
    <property type="entry name" value="MS_channel_2nd"/>
    <property type="match status" value="1"/>
</dbReference>
<evidence type="ECO:0000256" key="7">
    <source>
        <dbReference type="SAM" id="Phobius"/>
    </source>
</evidence>
<accession>A0A1H3L3V4</accession>
<dbReference type="Gene3D" id="2.30.30.60">
    <property type="match status" value="1"/>
</dbReference>
<feature type="transmembrane region" description="Helical" evidence="7">
    <location>
        <begin position="15"/>
        <end position="36"/>
    </location>
</feature>
<evidence type="ECO:0000313" key="11">
    <source>
        <dbReference type="Proteomes" id="UP000199249"/>
    </source>
</evidence>
<dbReference type="InterPro" id="IPR008910">
    <property type="entry name" value="MSC_TM_helix"/>
</dbReference>
<feature type="domain" description="Mechanosensitive ion channel transmembrane helices 2/3" evidence="9">
    <location>
        <begin position="62"/>
        <end position="101"/>
    </location>
</feature>
<feature type="domain" description="Mechanosensitive ion channel MscS" evidence="8">
    <location>
        <begin position="103"/>
        <end position="167"/>
    </location>
</feature>
<dbReference type="InterPro" id="IPR006685">
    <property type="entry name" value="MscS_channel_2nd"/>
</dbReference>
<dbReference type="Proteomes" id="UP000199249">
    <property type="component" value="Unassembled WGS sequence"/>
</dbReference>
<dbReference type="InterPro" id="IPR045275">
    <property type="entry name" value="MscS_archaea/bacteria_type"/>
</dbReference>
<dbReference type="SUPFAM" id="SSF82689">
    <property type="entry name" value="Mechanosensitive channel protein MscS (YggB), C-terminal domain"/>
    <property type="match status" value="1"/>
</dbReference>